<proteinExistence type="predicted"/>
<organism evidence="2 3">
    <name type="scientific">Microbacterium invictum</name>
    <dbReference type="NCBI Taxonomy" id="515415"/>
    <lineage>
        <taxon>Bacteria</taxon>
        <taxon>Bacillati</taxon>
        <taxon>Actinomycetota</taxon>
        <taxon>Actinomycetes</taxon>
        <taxon>Micrococcales</taxon>
        <taxon>Microbacteriaceae</taxon>
        <taxon>Microbacterium</taxon>
    </lineage>
</organism>
<dbReference type="RefSeq" id="WP_183498217.1">
    <property type="nucleotide sequence ID" value="NZ_BAABCO010000003.1"/>
</dbReference>
<dbReference type="AlphaFoldDB" id="A0AA40SLI9"/>
<evidence type="ECO:0000313" key="3">
    <source>
        <dbReference type="Proteomes" id="UP000549113"/>
    </source>
</evidence>
<name>A0AA40SLI9_9MICO</name>
<accession>A0AA40SLI9</accession>
<dbReference type="Proteomes" id="UP000549113">
    <property type="component" value="Unassembled WGS sequence"/>
</dbReference>
<feature type="transmembrane region" description="Helical" evidence="1">
    <location>
        <begin position="12"/>
        <end position="33"/>
    </location>
</feature>
<comment type="caution">
    <text evidence="2">The sequence shown here is derived from an EMBL/GenBank/DDBJ whole genome shotgun (WGS) entry which is preliminary data.</text>
</comment>
<evidence type="ECO:0000313" key="2">
    <source>
        <dbReference type="EMBL" id="MBB4138455.1"/>
    </source>
</evidence>
<keyword evidence="3" id="KW-1185">Reference proteome</keyword>
<keyword evidence="1" id="KW-0472">Membrane</keyword>
<dbReference type="EMBL" id="JACIFH010000001">
    <property type="protein sequence ID" value="MBB4138455.1"/>
    <property type="molecule type" value="Genomic_DNA"/>
</dbReference>
<feature type="transmembrane region" description="Helical" evidence="1">
    <location>
        <begin position="65"/>
        <end position="85"/>
    </location>
</feature>
<protein>
    <submittedName>
        <fullName evidence="2">Uncharacterized protein</fullName>
    </submittedName>
</protein>
<keyword evidence="1" id="KW-0812">Transmembrane</keyword>
<gene>
    <name evidence="2" type="ORF">BKA10_000249</name>
</gene>
<feature type="transmembrane region" description="Helical" evidence="1">
    <location>
        <begin position="105"/>
        <end position="129"/>
    </location>
</feature>
<evidence type="ECO:0000256" key="1">
    <source>
        <dbReference type="SAM" id="Phobius"/>
    </source>
</evidence>
<sequence>MADTLDVILEVFTWVGFGAAALLGVIAVAMWAADGSWLPADAYVDHEDGVTTVRWFDADGDANSAPAVGAVAATLAGVDRASIWYRHGWHGRMRLTPHAPDVRRVGWAALVLLGVGVLAFAASWVLLFLDVS</sequence>
<keyword evidence="1" id="KW-1133">Transmembrane helix</keyword>
<reference evidence="2 3" key="1">
    <citation type="submission" date="2020-08" db="EMBL/GenBank/DDBJ databases">
        <title>Sequencing the genomes of 1000 actinobacteria strains.</title>
        <authorList>
            <person name="Klenk H.-P."/>
        </authorList>
    </citation>
    <scope>NUCLEOTIDE SEQUENCE [LARGE SCALE GENOMIC DNA]</scope>
    <source>
        <strain evidence="2 3">DSM 19600</strain>
    </source>
</reference>